<dbReference type="EMBL" id="CP066802">
    <property type="protein sequence ID" value="QQM67007.1"/>
    <property type="molecule type" value="Genomic_DNA"/>
</dbReference>
<comment type="subcellular location">
    <subcellularLocation>
        <location evidence="1">Membrane</location>
        <topology evidence="1">Multi-pass membrane protein</topology>
    </subcellularLocation>
</comment>
<feature type="region of interest" description="Disordered" evidence="8">
    <location>
        <begin position="325"/>
        <end position="351"/>
    </location>
</feature>
<dbReference type="Pfam" id="PF00535">
    <property type="entry name" value="Glycos_transf_2"/>
    <property type="match status" value="1"/>
</dbReference>
<dbReference type="AlphaFoldDB" id="A0A7T7M9S8"/>
<evidence type="ECO:0000256" key="6">
    <source>
        <dbReference type="ARBA" id="ARBA00022989"/>
    </source>
</evidence>
<dbReference type="InterPro" id="IPR050256">
    <property type="entry name" value="Glycosyltransferase_2"/>
</dbReference>
<keyword evidence="6 9" id="KW-1133">Transmembrane helix</keyword>
<evidence type="ECO:0000256" key="9">
    <source>
        <dbReference type="SAM" id="Phobius"/>
    </source>
</evidence>
<evidence type="ECO:0000256" key="5">
    <source>
        <dbReference type="ARBA" id="ARBA00022692"/>
    </source>
</evidence>
<dbReference type="KEGG" id="awe:JG540_08135"/>
<evidence type="ECO:0000313" key="12">
    <source>
        <dbReference type="Proteomes" id="UP000595895"/>
    </source>
</evidence>
<proteinExistence type="inferred from homology"/>
<keyword evidence="12" id="KW-1185">Reference proteome</keyword>
<evidence type="ECO:0000313" key="11">
    <source>
        <dbReference type="EMBL" id="QQM67007.1"/>
    </source>
</evidence>
<protein>
    <submittedName>
        <fullName evidence="11">Glycosyltransferase family 2 protein</fullName>
    </submittedName>
</protein>
<dbReference type="RefSeq" id="WP_200275236.1">
    <property type="nucleotide sequence ID" value="NZ_CP066802.1"/>
</dbReference>
<gene>
    <name evidence="11" type="ORF">JG540_08135</name>
</gene>
<dbReference type="GO" id="GO:0005886">
    <property type="term" value="C:plasma membrane"/>
    <property type="evidence" value="ECO:0007669"/>
    <property type="project" value="TreeGrafter"/>
</dbReference>
<keyword evidence="5 9" id="KW-0812">Transmembrane</keyword>
<dbReference type="Proteomes" id="UP000595895">
    <property type="component" value="Chromosome"/>
</dbReference>
<evidence type="ECO:0000256" key="1">
    <source>
        <dbReference type="ARBA" id="ARBA00004141"/>
    </source>
</evidence>
<accession>A0A7T7M9S8</accession>
<keyword evidence="3" id="KW-0328">Glycosyltransferase</keyword>
<evidence type="ECO:0000256" key="4">
    <source>
        <dbReference type="ARBA" id="ARBA00022679"/>
    </source>
</evidence>
<organism evidence="11 12">
    <name type="scientific">Actinomyces weissii</name>
    <dbReference type="NCBI Taxonomy" id="675090"/>
    <lineage>
        <taxon>Bacteria</taxon>
        <taxon>Bacillati</taxon>
        <taxon>Actinomycetota</taxon>
        <taxon>Actinomycetes</taxon>
        <taxon>Actinomycetales</taxon>
        <taxon>Actinomycetaceae</taxon>
        <taxon>Actinomyces</taxon>
    </lineage>
</organism>
<feature type="domain" description="Glycosyltransferase 2-like" evidence="10">
    <location>
        <begin position="7"/>
        <end position="132"/>
    </location>
</feature>
<dbReference type="CDD" id="cd04187">
    <property type="entry name" value="DPM1_like_bac"/>
    <property type="match status" value="1"/>
</dbReference>
<evidence type="ECO:0000256" key="7">
    <source>
        <dbReference type="ARBA" id="ARBA00023136"/>
    </source>
</evidence>
<dbReference type="Gene3D" id="3.90.550.10">
    <property type="entry name" value="Spore Coat Polysaccharide Biosynthesis Protein SpsA, Chain A"/>
    <property type="match status" value="1"/>
</dbReference>
<dbReference type="PANTHER" id="PTHR48090">
    <property type="entry name" value="UNDECAPRENYL-PHOSPHATE 4-DEOXY-4-FORMAMIDO-L-ARABINOSE TRANSFERASE-RELATED"/>
    <property type="match status" value="1"/>
</dbReference>
<keyword evidence="4 11" id="KW-0808">Transferase</keyword>
<feature type="transmembrane region" description="Helical" evidence="9">
    <location>
        <begin position="228"/>
        <end position="253"/>
    </location>
</feature>
<name>A0A7T7M9S8_9ACTO</name>
<comment type="similarity">
    <text evidence="2">Belongs to the glycosyltransferase 2 family.</text>
</comment>
<dbReference type="InterPro" id="IPR029044">
    <property type="entry name" value="Nucleotide-diphossugar_trans"/>
</dbReference>
<dbReference type="GO" id="GO:0016757">
    <property type="term" value="F:glycosyltransferase activity"/>
    <property type="evidence" value="ECO:0007669"/>
    <property type="project" value="UniProtKB-KW"/>
</dbReference>
<sequence length="351" mass="38897">MTSKTISVVIPSFNEEKSVQAMYDRLNQVFREQLPAYDYEIIFVDDFSTDGTREQVRALAAKDSRVKGVFNARNFGFHRNVFSALTYGSGDATFMLFGDLQDPPENLPEFISRWEAGAHVVVGQRRSSDEGWIMTACRHLYYKLIDWFSDTPQIARFTGYGLYSREFVEVLKDIGDIQPFLKAVVAEYGIGLEIVQYDQAQSSRGKSNFNFLRNYDFAMQGITSSTKLLMRMATFIAAAVGLVCLGLAFFVLVKKLVDWNAYPVGEASRTVGLFFLGAVQLFFIGILGEYILNINGRIVRKPRVVVGERVGFGLAPAPAPALETAAEAGGPAVESHPRATTAPADGSVDRD</sequence>
<evidence type="ECO:0000256" key="2">
    <source>
        <dbReference type="ARBA" id="ARBA00006739"/>
    </source>
</evidence>
<dbReference type="SUPFAM" id="SSF53448">
    <property type="entry name" value="Nucleotide-diphospho-sugar transferases"/>
    <property type="match status" value="1"/>
</dbReference>
<evidence type="ECO:0000259" key="10">
    <source>
        <dbReference type="Pfam" id="PF00535"/>
    </source>
</evidence>
<reference evidence="11 12" key="1">
    <citation type="submission" date="2020-12" db="EMBL/GenBank/DDBJ databases">
        <authorList>
            <person name="Zhou J."/>
        </authorList>
    </citation>
    <scope>NUCLEOTIDE SEQUENCE [LARGE SCALE GENOMIC DNA]</scope>
    <source>
        <strain evidence="11 12">CCUG 61299</strain>
    </source>
</reference>
<evidence type="ECO:0000256" key="3">
    <source>
        <dbReference type="ARBA" id="ARBA00022676"/>
    </source>
</evidence>
<keyword evidence="7 9" id="KW-0472">Membrane</keyword>
<evidence type="ECO:0000256" key="8">
    <source>
        <dbReference type="SAM" id="MobiDB-lite"/>
    </source>
</evidence>
<feature type="transmembrane region" description="Helical" evidence="9">
    <location>
        <begin position="273"/>
        <end position="292"/>
    </location>
</feature>
<dbReference type="PANTHER" id="PTHR48090:SF1">
    <property type="entry name" value="PROPHAGE BACTOPRENOL GLUCOSYL TRANSFERASE HOMOLOG"/>
    <property type="match status" value="1"/>
</dbReference>
<dbReference type="InterPro" id="IPR001173">
    <property type="entry name" value="Glyco_trans_2-like"/>
</dbReference>